<evidence type="ECO:0000259" key="1">
    <source>
        <dbReference type="Pfam" id="PF19077"/>
    </source>
</evidence>
<dbReference type="InterPro" id="IPR013783">
    <property type="entry name" value="Ig-like_fold"/>
</dbReference>
<evidence type="ECO:0000313" key="3">
    <source>
        <dbReference type="Proteomes" id="UP000245412"/>
    </source>
</evidence>
<dbReference type="AlphaFoldDB" id="A0AB73T1W6"/>
<dbReference type="Pfam" id="PF19077">
    <property type="entry name" value="Big_13"/>
    <property type="match status" value="1"/>
</dbReference>
<organism evidence="2 3">
    <name type="scientific">Murimonas intestini</name>
    <dbReference type="NCBI Taxonomy" id="1337051"/>
    <lineage>
        <taxon>Bacteria</taxon>
        <taxon>Bacillati</taxon>
        <taxon>Bacillota</taxon>
        <taxon>Clostridia</taxon>
        <taxon>Lachnospirales</taxon>
        <taxon>Lachnospiraceae</taxon>
        <taxon>Murimonas</taxon>
    </lineage>
</organism>
<feature type="domain" description="Bacterial Ig-like" evidence="1">
    <location>
        <begin position="93"/>
        <end position="181"/>
    </location>
</feature>
<sequence>MSVKTVQATINGQTYDLALNNTTGKYEASVTAPSKSSYTLDGHYYNVKITAVDDAGNSTVKDASDAALGAKLRLIVQEKVAPVATVTAPTANALITNSTPVITWTITDNDSGVNPDTISLTIDNNTPVTSGITKTATSNGYNCSYTITSALDDGIHTIRLAAADFDGNAAAASSSTFTIDTVPPTLSVTTPAVGFITNKISCLVSGTTSDVTSGLASLTIKVNSGIAQEAEVIDGNFSKEVTLADGKNTITIQATDVAGKITVVSREVTLDTIPPVFGDIVITPNPVPTGTIFKITVNVTDA</sequence>
<accession>A0AB73T1W6</accession>
<keyword evidence="3" id="KW-1185">Reference proteome</keyword>
<reference evidence="2 3" key="1">
    <citation type="submission" date="2018-05" db="EMBL/GenBank/DDBJ databases">
        <authorList>
            <person name="Goeker M."/>
            <person name="Huntemann M."/>
            <person name="Clum A."/>
            <person name="Pillay M."/>
            <person name="Palaniappan K."/>
            <person name="Varghese N."/>
            <person name="Mikhailova N."/>
            <person name="Stamatis D."/>
            <person name="Reddy T."/>
            <person name="Daum C."/>
            <person name="Shapiro N."/>
            <person name="Ivanova N."/>
            <person name="Kyrpides N."/>
            <person name="Woyke T."/>
        </authorList>
    </citation>
    <scope>NUCLEOTIDE SEQUENCE [LARGE SCALE GENOMIC DNA]</scope>
    <source>
        <strain evidence="2 3">DSM 26524</strain>
    </source>
</reference>
<dbReference type="Proteomes" id="UP000245412">
    <property type="component" value="Unassembled WGS sequence"/>
</dbReference>
<dbReference type="Pfam" id="PF09136">
    <property type="entry name" value="Glucodextran_B"/>
    <property type="match status" value="1"/>
</dbReference>
<comment type="caution">
    <text evidence="2">The sequence shown here is derived from an EMBL/GenBank/DDBJ whole genome shotgun (WGS) entry which is preliminary data.</text>
</comment>
<name>A0AB73T1W6_9FIRM</name>
<dbReference type="Gene3D" id="2.60.40.10">
    <property type="entry name" value="Immunoglobulins"/>
    <property type="match status" value="2"/>
</dbReference>
<evidence type="ECO:0000313" key="2">
    <source>
        <dbReference type="EMBL" id="PWJ74086.1"/>
    </source>
</evidence>
<gene>
    <name evidence="2" type="ORF">C7383_110126</name>
</gene>
<protein>
    <recommendedName>
        <fullName evidence="1">Bacterial Ig-like domain-containing protein</fullName>
    </recommendedName>
</protein>
<dbReference type="EMBL" id="QGGY01000010">
    <property type="protein sequence ID" value="PWJ74086.1"/>
    <property type="molecule type" value="Genomic_DNA"/>
</dbReference>
<dbReference type="InterPro" id="IPR044016">
    <property type="entry name" value="Big_13"/>
</dbReference>
<proteinExistence type="predicted"/>
<dbReference type="RefSeq" id="WP_109747424.1">
    <property type="nucleotide sequence ID" value="NZ_JANKBI010000009.1"/>
</dbReference>